<proteinExistence type="inferred from homology"/>
<dbReference type="OMA" id="PIQPRLE"/>
<sequence length="319" mass="34323">MGSKKREKQENGTISKKPKQLACAEESCTPSTSGRGYTVSIAVAASCIENAQNLELATLLAGQIARAAAIFNVDEVVVLDDSPAKQPGHVSSAAALFARVLQFMETPQYLKKALIPMHPDLKYAGVLPPLDAPHHLRSTEWGPYREGVVRRSAKGEGSFIDVGLDKDAHIPQASLMAARQGVRLTLSMGEQPLPATVQGQQVLRGQLALPTDPRERGGLYWGYITRIAPSLQAMLEQCPFYGGYSLTVGTSERGERTPACQLDLGAFRHLLVVFGGPQGLEYLNTCFDQGSRTIRSEEAILISLAFLQPAVTAATAPPQ</sequence>
<dbReference type="SUPFAM" id="SSF75217">
    <property type="entry name" value="alpha/beta knot"/>
    <property type="match status" value="1"/>
</dbReference>
<dbReference type="Gene3D" id="2.40.50.140">
    <property type="entry name" value="Nucleic acid-binding proteins"/>
    <property type="match status" value="1"/>
</dbReference>
<reference evidence="3 4" key="1">
    <citation type="journal article" date="2010" name="Plant Cell">
        <title>The Chlorella variabilis NC64A genome reveals adaptation to photosymbiosis, coevolution with viruses, and cryptic sex.</title>
        <authorList>
            <person name="Blanc G."/>
            <person name="Duncan G."/>
            <person name="Agarkova I."/>
            <person name="Borodovsky M."/>
            <person name="Gurnon J."/>
            <person name="Kuo A."/>
            <person name="Lindquist E."/>
            <person name="Lucas S."/>
            <person name="Pangilinan J."/>
            <person name="Polle J."/>
            <person name="Salamov A."/>
            <person name="Terry A."/>
            <person name="Yamada T."/>
            <person name="Dunigan D.D."/>
            <person name="Grigoriev I.V."/>
            <person name="Claverie J.M."/>
            <person name="Van Etten J.L."/>
        </authorList>
    </citation>
    <scope>NUCLEOTIDE SEQUENCE [LARGE SCALE GENOMIC DNA]</scope>
    <source>
        <strain evidence="3 4">NC64A</strain>
    </source>
</reference>
<dbReference type="PANTHER" id="PTHR12150">
    <property type="entry name" value="CLASS IV SAM-BINDING METHYLTRANSFERASE-RELATED"/>
    <property type="match status" value="1"/>
</dbReference>
<dbReference type="InterPro" id="IPR029028">
    <property type="entry name" value="Alpha/beta_knot_MTases"/>
</dbReference>
<dbReference type="CDD" id="cd18086">
    <property type="entry name" value="HsC9orf114-like"/>
    <property type="match status" value="1"/>
</dbReference>
<gene>
    <name evidence="3" type="ORF">CHLNCDRAFT_133484</name>
</gene>
<evidence type="ECO:0000313" key="4">
    <source>
        <dbReference type="Proteomes" id="UP000008141"/>
    </source>
</evidence>
<accession>E1Z374</accession>
<dbReference type="SUPFAM" id="SSF50249">
    <property type="entry name" value="Nucleic acid-binding proteins"/>
    <property type="match status" value="1"/>
</dbReference>
<evidence type="ECO:0000256" key="1">
    <source>
        <dbReference type="ARBA" id="ARBA00009841"/>
    </source>
</evidence>
<dbReference type="Pfam" id="PF02598">
    <property type="entry name" value="Methyltrn_RNA_3"/>
    <property type="match status" value="1"/>
</dbReference>
<evidence type="ECO:0008006" key="5">
    <source>
        <dbReference type="Google" id="ProtNLM"/>
    </source>
</evidence>
<dbReference type="InterPro" id="IPR003750">
    <property type="entry name" value="Put_MeTrfase-C9orf114-like"/>
</dbReference>
<dbReference type="OrthoDB" id="361029at2759"/>
<dbReference type="PANTHER" id="PTHR12150:SF13">
    <property type="entry name" value="METHYLTRANSFERASE C9ORF114-RELATED"/>
    <property type="match status" value="1"/>
</dbReference>
<keyword evidence="4" id="KW-1185">Reference proteome</keyword>
<dbReference type="EMBL" id="GL433835">
    <property type="protein sequence ID" value="EFN59789.1"/>
    <property type="molecule type" value="Genomic_DNA"/>
</dbReference>
<evidence type="ECO:0000256" key="2">
    <source>
        <dbReference type="SAM" id="MobiDB-lite"/>
    </source>
</evidence>
<dbReference type="FunCoup" id="E1Z374">
    <property type="interactions" value="1553"/>
</dbReference>
<protein>
    <recommendedName>
        <fullName evidence="5">RNA methyltransferase</fullName>
    </recommendedName>
</protein>
<dbReference type="Proteomes" id="UP000008141">
    <property type="component" value="Unassembled WGS sequence"/>
</dbReference>
<name>E1Z374_CHLVA</name>
<evidence type="ECO:0000313" key="3">
    <source>
        <dbReference type="EMBL" id="EFN59789.1"/>
    </source>
</evidence>
<dbReference type="Gene3D" id="3.40.1280.10">
    <property type="match status" value="1"/>
</dbReference>
<dbReference type="eggNOG" id="KOG3925">
    <property type="taxonomic scope" value="Eukaryota"/>
</dbReference>
<dbReference type="AlphaFoldDB" id="E1Z374"/>
<dbReference type="InterPro" id="IPR012340">
    <property type="entry name" value="NA-bd_OB-fold"/>
</dbReference>
<dbReference type="RefSeq" id="XP_005851891.1">
    <property type="nucleotide sequence ID" value="XM_005851829.1"/>
</dbReference>
<comment type="similarity">
    <text evidence="1">Belongs to the class IV-like SAM-binding methyltransferase superfamily.</text>
</comment>
<organism evidence="4">
    <name type="scientific">Chlorella variabilis</name>
    <name type="common">Green alga</name>
    <dbReference type="NCBI Taxonomy" id="554065"/>
    <lineage>
        <taxon>Eukaryota</taxon>
        <taxon>Viridiplantae</taxon>
        <taxon>Chlorophyta</taxon>
        <taxon>core chlorophytes</taxon>
        <taxon>Trebouxiophyceae</taxon>
        <taxon>Chlorellales</taxon>
        <taxon>Chlorellaceae</taxon>
        <taxon>Chlorella clade</taxon>
        <taxon>Chlorella</taxon>
    </lineage>
</organism>
<dbReference type="STRING" id="554065.E1Z374"/>
<dbReference type="InterPro" id="IPR029026">
    <property type="entry name" value="tRNA_m1G_MTases_N"/>
</dbReference>
<dbReference type="KEGG" id="cvr:CHLNCDRAFT_133484"/>
<dbReference type="GeneID" id="17359315"/>
<dbReference type="InParanoid" id="E1Z374"/>
<feature type="region of interest" description="Disordered" evidence="2">
    <location>
        <begin position="1"/>
        <end position="21"/>
    </location>
</feature>